<dbReference type="GO" id="GO:0016757">
    <property type="term" value="F:glycosyltransferase activity"/>
    <property type="evidence" value="ECO:0007669"/>
    <property type="project" value="InterPro"/>
</dbReference>
<gene>
    <name evidence="4" type="ORF">J1902_06865</name>
</gene>
<name>A0A939KJG5_9MICC</name>
<proteinExistence type="predicted"/>
<dbReference type="Pfam" id="PF00534">
    <property type="entry name" value="Glycos_transf_1"/>
    <property type="match status" value="1"/>
</dbReference>
<comment type="caution">
    <text evidence="4">The sequence shown here is derived from an EMBL/GenBank/DDBJ whole genome shotgun (WGS) entry which is preliminary data.</text>
</comment>
<dbReference type="EMBL" id="JAFNLL010000012">
    <property type="protein sequence ID" value="MBO1267704.1"/>
    <property type="molecule type" value="Genomic_DNA"/>
</dbReference>
<evidence type="ECO:0000313" key="4">
    <source>
        <dbReference type="EMBL" id="MBO1267704.1"/>
    </source>
</evidence>
<dbReference type="InterPro" id="IPR001296">
    <property type="entry name" value="Glyco_trans_1"/>
</dbReference>
<sequence>MSGMIVHEWLEPHGGAEKVMEEIAAVFPDAPIRCLWDDAPGRFARERVSETWLARTPLRKSKSLALPFMPATWRNLGKSDADWLLCSSHLFAHHARFSGLARDVPKFVYAYTPARYIWTPELDPRGLSLPVRLAALPLKGLDRKRAQEPVAIAGISKFVVSRIRETWQRESDVIYPPVNVGDFDTEELGDFTPEEERILQDLPESFILGASRFIPYKRLDLVIAAGAAAGIQVVLAGSGPSLPALKAQAANHPGLVTFVDRPSHALLRELYRRALVFVFPPVEDFGIMPVEAMATGTPVVAAAVGGASETVLDGGTGRLLEAFGDRELKTAIEQAAGMDPAACKKQAWTFDRQVFRDNIRSWIEESGHVGEEPAAAVTAG</sequence>
<organism evidence="4 5">
    <name type="scientific">Arthrobacter cavernae</name>
    <dbReference type="NCBI Taxonomy" id="2817681"/>
    <lineage>
        <taxon>Bacteria</taxon>
        <taxon>Bacillati</taxon>
        <taxon>Actinomycetota</taxon>
        <taxon>Actinomycetes</taxon>
        <taxon>Micrococcales</taxon>
        <taxon>Micrococcaceae</taxon>
        <taxon>Arthrobacter</taxon>
    </lineage>
</organism>
<dbReference type="AlphaFoldDB" id="A0A939KJG5"/>
<dbReference type="PANTHER" id="PTHR45947">
    <property type="entry name" value="SULFOQUINOVOSYL TRANSFERASE SQD2"/>
    <property type="match status" value="1"/>
</dbReference>
<dbReference type="PANTHER" id="PTHR45947:SF3">
    <property type="entry name" value="SULFOQUINOVOSYL TRANSFERASE SQD2"/>
    <property type="match status" value="1"/>
</dbReference>
<protein>
    <recommendedName>
        <fullName evidence="1">D-inositol 3-phosphate glycosyltransferase</fullName>
    </recommendedName>
</protein>
<dbReference type="InterPro" id="IPR050194">
    <property type="entry name" value="Glycosyltransferase_grp1"/>
</dbReference>
<accession>A0A939KJG5</accession>
<dbReference type="Gene3D" id="3.40.50.2000">
    <property type="entry name" value="Glycogen Phosphorylase B"/>
    <property type="match status" value="2"/>
</dbReference>
<evidence type="ECO:0000256" key="1">
    <source>
        <dbReference type="ARBA" id="ARBA00021292"/>
    </source>
</evidence>
<evidence type="ECO:0000256" key="2">
    <source>
        <dbReference type="ARBA" id="ARBA00022679"/>
    </source>
</evidence>
<evidence type="ECO:0000313" key="5">
    <source>
        <dbReference type="Proteomes" id="UP000664164"/>
    </source>
</evidence>
<evidence type="ECO:0000259" key="3">
    <source>
        <dbReference type="Pfam" id="PF00534"/>
    </source>
</evidence>
<dbReference type="RefSeq" id="WP_207615502.1">
    <property type="nucleotide sequence ID" value="NZ_JAFNLL010000012.1"/>
</dbReference>
<reference evidence="4" key="1">
    <citation type="submission" date="2021-03" db="EMBL/GenBank/DDBJ databases">
        <title>A new species, PO-11, isolated from a karst cave deposit.</title>
        <authorList>
            <person name="Zhaoxiaoyong W."/>
        </authorList>
    </citation>
    <scope>NUCLEOTIDE SEQUENCE</scope>
    <source>
        <strain evidence="4">PO-11</strain>
    </source>
</reference>
<dbReference type="Proteomes" id="UP000664164">
    <property type="component" value="Unassembled WGS sequence"/>
</dbReference>
<keyword evidence="2" id="KW-0808">Transferase</keyword>
<dbReference type="SUPFAM" id="SSF53756">
    <property type="entry name" value="UDP-Glycosyltransferase/glycogen phosphorylase"/>
    <property type="match status" value="1"/>
</dbReference>
<feature type="domain" description="Glycosyl transferase family 1" evidence="3">
    <location>
        <begin position="200"/>
        <end position="335"/>
    </location>
</feature>
<keyword evidence="5" id="KW-1185">Reference proteome</keyword>